<evidence type="ECO:0000256" key="10">
    <source>
        <dbReference type="ARBA" id="ARBA00048988"/>
    </source>
</evidence>
<feature type="compositionally biased region" description="Polar residues" evidence="11">
    <location>
        <begin position="1125"/>
        <end position="1135"/>
    </location>
</feature>
<feature type="compositionally biased region" description="Acidic residues" evidence="11">
    <location>
        <begin position="1188"/>
        <end position="1200"/>
    </location>
</feature>
<keyword evidence="6" id="KW-0413">Isomerase</keyword>
<dbReference type="InterPro" id="IPR027417">
    <property type="entry name" value="P-loop_NTPase"/>
</dbReference>
<feature type="domain" description="Helicase C-terminal" evidence="13">
    <location>
        <begin position="522"/>
        <end position="714"/>
    </location>
</feature>
<dbReference type="SUPFAM" id="SSF46785">
    <property type="entry name" value="Winged helix' DNA-binding domain"/>
    <property type="match status" value="1"/>
</dbReference>
<reference evidence="15" key="2">
    <citation type="submission" date="2019-10" db="EMBL/GenBank/DDBJ databases">
        <authorList>
            <consortium name="NCBI Genome Project"/>
        </authorList>
    </citation>
    <scope>NUCLEOTIDE SEQUENCE</scope>
    <source>
        <strain evidence="15">NI907</strain>
    </source>
</reference>
<keyword evidence="7" id="KW-0469">Meiosis</keyword>
<evidence type="ECO:0000259" key="13">
    <source>
        <dbReference type="PROSITE" id="PS51194"/>
    </source>
</evidence>
<dbReference type="GO" id="GO:0051321">
    <property type="term" value="P:meiotic cell cycle"/>
    <property type="evidence" value="ECO:0007669"/>
    <property type="project" value="UniProtKB-KW"/>
</dbReference>
<dbReference type="Gene3D" id="1.10.3380.10">
    <property type="entry name" value="Sec63 N-terminal domain-like domain"/>
    <property type="match status" value="1"/>
</dbReference>
<reference evidence="15" key="3">
    <citation type="submission" date="2025-08" db="UniProtKB">
        <authorList>
            <consortium name="RefSeq"/>
        </authorList>
    </citation>
    <scope>IDENTIFICATION</scope>
    <source>
        <strain evidence="15">NI907</strain>
    </source>
</reference>
<dbReference type="GO" id="GO:0043138">
    <property type="term" value="F:3'-5' DNA helicase activity"/>
    <property type="evidence" value="ECO:0007669"/>
    <property type="project" value="UniProtKB-EC"/>
</dbReference>
<dbReference type="Pfam" id="PF23445">
    <property type="entry name" value="WHD_SNRNP200"/>
    <property type="match status" value="1"/>
</dbReference>
<accession>A0A6P8BK04</accession>
<dbReference type="EC" id="5.6.2.4" evidence="9"/>
<reference evidence="15" key="1">
    <citation type="journal article" date="2019" name="Mol. Biol. Evol.">
        <title>Blast fungal genomes show frequent chromosomal changes, gene gains and losses, and effector gene turnover.</title>
        <authorList>
            <person name="Gomez Luciano L.B."/>
            <person name="Jason Tsai I."/>
            <person name="Chuma I."/>
            <person name="Tosa Y."/>
            <person name="Chen Y.H."/>
            <person name="Li J.Y."/>
            <person name="Li M.Y."/>
            <person name="Jade Lu M.Y."/>
            <person name="Nakayashiki H."/>
            <person name="Li W.H."/>
        </authorList>
    </citation>
    <scope>NUCLEOTIDE SEQUENCE</scope>
    <source>
        <strain evidence="15">NI907</strain>
    </source>
</reference>
<evidence type="ECO:0000256" key="4">
    <source>
        <dbReference type="ARBA" id="ARBA00022806"/>
    </source>
</evidence>
<dbReference type="InterPro" id="IPR011545">
    <property type="entry name" value="DEAD/DEAH_box_helicase_dom"/>
</dbReference>
<dbReference type="PROSITE" id="PS51192">
    <property type="entry name" value="HELICASE_ATP_BIND_1"/>
    <property type="match status" value="1"/>
</dbReference>
<organism evidence="14 15">
    <name type="scientific">Pyricularia grisea</name>
    <name type="common">Crabgrass-specific blast fungus</name>
    <name type="synonym">Magnaporthe grisea</name>
    <dbReference type="NCBI Taxonomy" id="148305"/>
    <lineage>
        <taxon>Eukaryota</taxon>
        <taxon>Fungi</taxon>
        <taxon>Dikarya</taxon>
        <taxon>Ascomycota</taxon>
        <taxon>Pezizomycotina</taxon>
        <taxon>Sordariomycetes</taxon>
        <taxon>Sordariomycetidae</taxon>
        <taxon>Magnaporthales</taxon>
        <taxon>Pyriculariaceae</taxon>
        <taxon>Pyricularia</taxon>
    </lineage>
</organism>
<evidence type="ECO:0000256" key="9">
    <source>
        <dbReference type="ARBA" id="ARBA00034808"/>
    </source>
</evidence>
<dbReference type="GeneID" id="41957272"/>
<evidence type="ECO:0000256" key="11">
    <source>
        <dbReference type="SAM" id="MobiDB-lite"/>
    </source>
</evidence>
<dbReference type="SMART" id="SM00490">
    <property type="entry name" value="HELICc"/>
    <property type="match status" value="1"/>
</dbReference>
<dbReference type="GO" id="GO:0005524">
    <property type="term" value="F:ATP binding"/>
    <property type="evidence" value="ECO:0007669"/>
    <property type="project" value="UniProtKB-KW"/>
</dbReference>
<feature type="compositionally biased region" description="Low complexity" evidence="11">
    <location>
        <begin position="1287"/>
        <end position="1302"/>
    </location>
</feature>
<proteinExistence type="inferred from homology"/>
<dbReference type="PANTHER" id="PTHR47835:SF3">
    <property type="entry name" value="HELICASE FOR MEIOSIS 1"/>
    <property type="match status" value="1"/>
</dbReference>
<dbReference type="SUPFAM" id="SSF52540">
    <property type="entry name" value="P-loop containing nucleoside triphosphate hydrolases"/>
    <property type="match status" value="1"/>
</dbReference>
<sequence>MSIGRDRSTSLFTSQMGGHDNADPGSGHGFPQSLAFSGDVTPATYSGGIPQHPSKNHPTPYSGPTNQPPPIFNIYQAQSARMGLDAFDLQLLNTSPSLLGRSSLQDHTIPSTMEVPLSSSTYQLLDFANERPSPDPNSLSRHSGSGHSHPEQTWAPPVGAQQYQDALFNRQLPTPESSSSVFPFPSLRQRILQSQGPSEHFSNATSIPQIGNQSTLSSSSSPAISSPTTRLSERPHGHPATSVHTSQDVRRPAQPATPPSQTEQTVRHLDLGHAPPIANGVHLISPRDVLPDRLRAIFPFELFNAVQSKSFASVYETNDNLVVSAPTGSGKTAIFELAICKLLSQKTDQNFKVIYVAPTKALCSERSRDWESKFRHLNLACAELTGDTFSTDMSRVRASQIIVTTPEKLDSITRRWGDYRKLLDLVQLLLIDEVHFLKDIRGATLEALVCRMKTQGSDVRVVALSATVPNSEDVAKWLGRRNTKRHQPARLETFGEDFRPVKLQKHVYGVHCSGNAFQFEAQLDVKLCEVINKHSQKKPIIVFCFTRKSCELTAKKLSQMWMSVTDDEKPWPEPKQRVNVTNEGLQQITRQGVAFHHAGLEQQDRLAVENAYLEGQLHVICCTSTLSVGVNLPCHTVILKGTIGYQDGRLLEYPDLEVMQMLGRAGRPQFDTSAVAIILTRSETKARYEAMASGTQVLESTLHHNLIQHLNSEICLGTIKSLDSAKDWLKGTFFGVRLHSNPSHYKLDAQSPNQEKLRKFHVDRSIEDICERDINLLQEANLVRSCNDVLECSPAGGAMSAYMIRFETMKMILGMTTGTRIFELLMTLAKAEEFKDLYIKSNERALYRTLNESPFMRSKVKAKNITEAWQKVFIIIQISLSGGEFSSPKSDNSSAVSKNQYNITKRQVLDRMRYLLRCVIDCKGAEGDSETVKNALELLRSVIAGGWEGLPSQLLQVPGIGPVSMRKLTAHGITSMSSLLGADYMEIETFLTRKPPFGKNLMDTMKMFPKLGLELKLSEASNPSQPSEDDHAAVTVEAKLTCQRLDSGGPLPGGRVGYLTFLAETSEKRLVYFWRGRDWKAKGDGVRLNFSAQFNSGETAISCHFNCEGLVGLGVSKTAHRTLQIPTSAKRSMQKTAAKPVKRNNAGNSLTEPIEIDEDGLEDDDLLQVLEQVEHTSRPSKRSRGDNAMEEEDDDDDDFPSVEYIARSNKATSPEQTVHEPVQLPSGKWKCNHTCAEFALTKTGQPCKHNCCHEGLEKKPKPRVRANIEGGSKKRKLDGEELVKTGASSPRLSTAKSSLSSSMPPPKRPKPSKGAESQKVHGKSATAVTSGKRAQKYIAPTSYQIQKAHVIDLSQDDSASSSNEAEGTGDGNGDGLTVLPLKYQGRLSRHLQDWGQPEHFDFDNFEYPDPSKAVQATPGPFKEGGMDVTLTPEPMLGITVSGGISKEDQKKLLEASRMLGLRSSPEIVHTDTPEELSLPGSSYKLTDEPESEIYKLDHELDLGQNSIYTPEGHVEGEIMDDTIVVANPPQATEPEWVNEMDPDMIDFFRDSNITFI</sequence>
<dbReference type="Proteomes" id="UP000515153">
    <property type="component" value="Unplaced"/>
</dbReference>
<dbReference type="Pfam" id="PF02889">
    <property type="entry name" value="Sec63"/>
    <property type="match status" value="1"/>
</dbReference>
<dbReference type="SMART" id="SM00973">
    <property type="entry name" value="Sec63"/>
    <property type="match status" value="1"/>
</dbReference>
<feature type="region of interest" description="Disordered" evidence="11">
    <location>
        <begin position="127"/>
        <end position="156"/>
    </location>
</feature>
<feature type="compositionally biased region" description="Polar residues" evidence="11">
    <location>
        <begin position="193"/>
        <end position="213"/>
    </location>
</feature>
<dbReference type="InterPro" id="IPR036388">
    <property type="entry name" value="WH-like_DNA-bd_sf"/>
</dbReference>
<dbReference type="Gene3D" id="1.10.10.10">
    <property type="entry name" value="Winged helix-like DNA-binding domain superfamily/Winged helix DNA-binding domain"/>
    <property type="match status" value="1"/>
</dbReference>
<dbReference type="GO" id="GO:0003676">
    <property type="term" value="F:nucleic acid binding"/>
    <property type="evidence" value="ECO:0007669"/>
    <property type="project" value="InterPro"/>
</dbReference>
<dbReference type="InterPro" id="IPR052247">
    <property type="entry name" value="Meiotic_Crossover_Helicase"/>
</dbReference>
<dbReference type="GO" id="GO:0016787">
    <property type="term" value="F:hydrolase activity"/>
    <property type="evidence" value="ECO:0007669"/>
    <property type="project" value="UniProtKB-KW"/>
</dbReference>
<dbReference type="CDD" id="cd18795">
    <property type="entry name" value="SF2_C_Ski2"/>
    <property type="match status" value="1"/>
</dbReference>
<evidence type="ECO:0000313" key="15">
    <source>
        <dbReference type="RefSeq" id="XP_030987441.1"/>
    </source>
</evidence>
<feature type="compositionally biased region" description="Polar residues" evidence="11">
    <location>
        <begin position="1356"/>
        <end position="1365"/>
    </location>
</feature>
<feature type="domain" description="Helicase ATP-binding" evidence="12">
    <location>
        <begin position="312"/>
        <end position="486"/>
    </location>
</feature>
<name>A0A6P8BK04_PYRGI</name>
<feature type="region of interest" description="Disordered" evidence="11">
    <location>
        <begin position="1172"/>
        <end position="1200"/>
    </location>
</feature>
<evidence type="ECO:0000259" key="12">
    <source>
        <dbReference type="PROSITE" id="PS51192"/>
    </source>
</evidence>
<dbReference type="InterPro" id="IPR014001">
    <property type="entry name" value="Helicase_ATP-bd"/>
</dbReference>
<protein>
    <recommendedName>
        <fullName evidence="9">DNA 3'-5' helicase</fullName>
        <ecNumber evidence="9">5.6.2.4</ecNumber>
    </recommendedName>
</protein>
<comment type="similarity">
    <text evidence="1">Belongs to the helicase family. SKI2 subfamily.</text>
</comment>
<feature type="region of interest" description="Disordered" evidence="11">
    <location>
        <begin position="1125"/>
        <end position="1158"/>
    </location>
</feature>
<dbReference type="PROSITE" id="PS51194">
    <property type="entry name" value="HELICASE_CTER"/>
    <property type="match status" value="1"/>
</dbReference>
<keyword evidence="5" id="KW-0067">ATP-binding</keyword>
<dbReference type="Pfam" id="PF00271">
    <property type="entry name" value="Helicase_C"/>
    <property type="match status" value="1"/>
</dbReference>
<evidence type="ECO:0000256" key="7">
    <source>
        <dbReference type="ARBA" id="ARBA00023254"/>
    </source>
</evidence>
<dbReference type="RefSeq" id="XP_030987441.1">
    <property type="nucleotide sequence ID" value="XM_031122360.1"/>
</dbReference>
<feature type="compositionally biased region" description="Polar residues" evidence="11">
    <location>
        <begin position="56"/>
        <end position="65"/>
    </location>
</feature>
<evidence type="ECO:0000256" key="5">
    <source>
        <dbReference type="ARBA" id="ARBA00022840"/>
    </source>
</evidence>
<dbReference type="Pfam" id="PF00270">
    <property type="entry name" value="DEAD"/>
    <property type="match status" value="1"/>
</dbReference>
<feature type="region of interest" description="Disordered" evidence="11">
    <location>
        <begin position="1263"/>
        <end position="1333"/>
    </location>
</feature>
<dbReference type="InterPro" id="IPR004179">
    <property type="entry name" value="Sec63-dom"/>
</dbReference>
<evidence type="ECO:0000256" key="2">
    <source>
        <dbReference type="ARBA" id="ARBA00022741"/>
    </source>
</evidence>
<dbReference type="SMART" id="SM00487">
    <property type="entry name" value="DEXDc"/>
    <property type="match status" value="1"/>
</dbReference>
<evidence type="ECO:0000313" key="14">
    <source>
        <dbReference type="Proteomes" id="UP000515153"/>
    </source>
</evidence>
<dbReference type="InterPro" id="IPR036390">
    <property type="entry name" value="WH_DNA-bd_sf"/>
</dbReference>
<keyword evidence="2" id="KW-0547">Nucleotide-binding</keyword>
<dbReference type="PANTHER" id="PTHR47835">
    <property type="entry name" value="HFM1, ATP DEPENDENT DNA HELICASE HOMOLOG"/>
    <property type="match status" value="1"/>
</dbReference>
<dbReference type="InterPro" id="IPR057842">
    <property type="entry name" value="WH_MER3"/>
</dbReference>
<evidence type="ECO:0000256" key="6">
    <source>
        <dbReference type="ARBA" id="ARBA00023235"/>
    </source>
</evidence>
<gene>
    <name evidence="15" type="ORF">PgNI_02293</name>
</gene>
<comment type="catalytic activity">
    <reaction evidence="8">
        <text>Couples ATP hydrolysis with the unwinding of duplex DNA by translocating in the 3'-5' direction.</text>
        <dbReference type="EC" id="5.6.2.4"/>
    </reaction>
</comment>
<evidence type="ECO:0000256" key="1">
    <source>
        <dbReference type="ARBA" id="ARBA00010140"/>
    </source>
</evidence>
<feature type="compositionally biased region" description="Basic and acidic residues" evidence="11">
    <location>
        <begin position="1172"/>
        <end position="1187"/>
    </location>
</feature>
<evidence type="ECO:0000256" key="8">
    <source>
        <dbReference type="ARBA" id="ARBA00034617"/>
    </source>
</evidence>
<feature type="region of interest" description="Disordered" evidence="11">
    <location>
        <begin position="193"/>
        <end position="266"/>
    </location>
</feature>
<dbReference type="Gene3D" id="3.40.50.300">
    <property type="entry name" value="P-loop containing nucleotide triphosphate hydrolases"/>
    <property type="match status" value="2"/>
</dbReference>
<keyword evidence="3" id="KW-0378">Hydrolase</keyword>
<dbReference type="InterPro" id="IPR001650">
    <property type="entry name" value="Helicase_C-like"/>
</dbReference>
<feature type="region of interest" description="Disordered" evidence="11">
    <location>
        <begin position="1"/>
        <end position="69"/>
    </location>
</feature>
<dbReference type="SUPFAM" id="SSF158702">
    <property type="entry name" value="Sec63 N-terminal domain-like"/>
    <property type="match status" value="1"/>
</dbReference>
<keyword evidence="14" id="KW-1185">Reference proteome</keyword>
<feature type="compositionally biased region" description="Low complexity" evidence="11">
    <location>
        <begin position="214"/>
        <end position="229"/>
    </location>
</feature>
<feature type="region of interest" description="Disordered" evidence="11">
    <location>
        <begin position="1354"/>
        <end position="1377"/>
    </location>
</feature>
<keyword evidence="4" id="KW-0347">Helicase</keyword>
<dbReference type="FunFam" id="1.10.10.10:FF:000012">
    <property type="entry name" value="U5 small nuclear ribonucleoprotein helicase"/>
    <property type="match status" value="1"/>
</dbReference>
<comment type="catalytic activity">
    <reaction evidence="10">
        <text>ATP + H2O = ADP + phosphate + H(+)</text>
        <dbReference type="Rhea" id="RHEA:13065"/>
        <dbReference type="ChEBI" id="CHEBI:15377"/>
        <dbReference type="ChEBI" id="CHEBI:15378"/>
        <dbReference type="ChEBI" id="CHEBI:30616"/>
        <dbReference type="ChEBI" id="CHEBI:43474"/>
        <dbReference type="ChEBI" id="CHEBI:456216"/>
        <dbReference type="EC" id="5.6.2.4"/>
    </reaction>
</comment>
<evidence type="ECO:0000256" key="3">
    <source>
        <dbReference type="ARBA" id="ARBA00022801"/>
    </source>
</evidence>
<dbReference type="KEGG" id="pgri:PgNI_02293"/>